<evidence type="ECO:0000256" key="1">
    <source>
        <dbReference type="SAM" id="SignalP"/>
    </source>
</evidence>
<dbReference type="RefSeq" id="WP_189496441.1">
    <property type="nucleotide sequence ID" value="NZ_BMZH01000004.1"/>
</dbReference>
<proteinExistence type="predicted"/>
<keyword evidence="3" id="KW-1185">Reference proteome</keyword>
<evidence type="ECO:0008006" key="4">
    <source>
        <dbReference type="Google" id="ProtNLM"/>
    </source>
</evidence>
<name>A0A8J3CRJ2_9PROT</name>
<gene>
    <name evidence="2" type="ORF">GCM10009069_11910</name>
</gene>
<evidence type="ECO:0000313" key="2">
    <source>
        <dbReference type="EMBL" id="GHA90567.1"/>
    </source>
</evidence>
<sequence length="245" mass="26938">MRLSSFILAFTTITALSGLAAPVYAQIASGVPGATVKEGEKFLQYRIAVDVDDDSTGEAAIAQRVLYRQAINDRFNIRGSIQTLRTASSDFDFDYAKLEVTWQITPKSQPYQTGLRLDLRTRANNRSDTIGLNWAHQMTFNDGWRARGALSGTIQFSDKTSDDIAFGGAAQVSRKLENGVRLGVHGFSNFGDSSELLFLKRSSTVAGPFIEFNLTKDVPVMIGTLHGVTNSARDDQIRLFIGKNF</sequence>
<feature type="signal peptide" evidence="1">
    <location>
        <begin position="1"/>
        <end position="20"/>
    </location>
</feature>
<accession>A0A8J3CRJ2</accession>
<comment type="caution">
    <text evidence="2">The sequence shown here is derived from an EMBL/GenBank/DDBJ whole genome shotgun (WGS) entry which is preliminary data.</text>
</comment>
<organism evidence="2 3">
    <name type="scientific">Algimonas arctica</name>
    <dbReference type="NCBI Taxonomy" id="1479486"/>
    <lineage>
        <taxon>Bacteria</taxon>
        <taxon>Pseudomonadati</taxon>
        <taxon>Pseudomonadota</taxon>
        <taxon>Alphaproteobacteria</taxon>
        <taxon>Maricaulales</taxon>
        <taxon>Robiginitomaculaceae</taxon>
        <taxon>Algimonas</taxon>
    </lineage>
</organism>
<feature type="chain" id="PRO_5035156252" description="Transporter" evidence="1">
    <location>
        <begin position="21"/>
        <end position="245"/>
    </location>
</feature>
<keyword evidence="1" id="KW-0732">Signal</keyword>
<reference evidence="2" key="2">
    <citation type="submission" date="2020-09" db="EMBL/GenBank/DDBJ databases">
        <authorList>
            <person name="Sun Q."/>
            <person name="Kim S."/>
        </authorList>
    </citation>
    <scope>NUCLEOTIDE SEQUENCE</scope>
    <source>
        <strain evidence="2">KCTC 32513</strain>
    </source>
</reference>
<dbReference type="Proteomes" id="UP000634004">
    <property type="component" value="Unassembled WGS sequence"/>
</dbReference>
<reference evidence="2" key="1">
    <citation type="journal article" date="2014" name="Int. J. Syst. Evol. Microbiol.">
        <title>Complete genome sequence of Corynebacterium casei LMG S-19264T (=DSM 44701T), isolated from a smear-ripened cheese.</title>
        <authorList>
            <consortium name="US DOE Joint Genome Institute (JGI-PGF)"/>
            <person name="Walter F."/>
            <person name="Albersmeier A."/>
            <person name="Kalinowski J."/>
            <person name="Ruckert C."/>
        </authorList>
    </citation>
    <scope>NUCLEOTIDE SEQUENCE</scope>
    <source>
        <strain evidence="2">KCTC 32513</strain>
    </source>
</reference>
<dbReference type="EMBL" id="BMZH01000004">
    <property type="protein sequence ID" value="GHA90567.1"/>
    <property type="molecule type" value="Genomic_DNA"/>
</dbReference>
<dbReference type="AlphaFoldDB" id="A0A8J3CRJ2"/>
<evidence type="ECO:0000313" key="3">
    <source>
        <dbReference type="Proteomes" id="UP000634004"/>
    </source>
</evidence>
<protein>
    <recommendedName>
        <fullName evidence="4">Transporter</fullName>
    </recommendedName>
</protein>